<accession>A0A0C2YU71</accession>
<dbReference type="AlphaFoldDB" id="A0A0C2YU71"/>
<evidence type="ECO:0000313" key="2">
    <source>
        <dbReference type="EMBL" id="KIL98658.1"/>
    </source>
</evidence>
<organism evidence="2 3">
    <name type="scientific">Paramagnetospirillum magnetotacticum MS-1</name>
    <dbReference type="NCBI Taxonomy" id="272627"/>
    <lineage>
        <taxon>Bacteria</taxon>
        <taxon>Pseudomonadati</taxon>
        <taxon>Pseudomonadota</taxon>
        <taxon>Alphaproteobacteria</taxon>
        <taxon>Rhodospirillales</taxon>
        <taxon>Magnetospirillaceae</taxon>
        <taxon>Paramagnetospirillum</taxon>
    </lineage>
</organism>
<feature type="region of interest" description="Disordered" evidence="1">
    <location>
        <begin position="61"/>
        <end position="84"/>
    </location>
</feature>
<sequence>MKPLAALLVILALAGCKGEEMGRQVKLDKGTYAGPKDTEISPMTREALRQRIASQNDGIARLATDGPIPSGEAAPAGRIAGQRF</sequence>
<protein>
    <recommendedName>
        <fullName evidence="4">Lipoprotein</fullName>
    </recommendedName>
</protein>
<dbReference type="OrthoDB" id="7360918at2"/>
<dbReference type="RefSeq" id="WP_009868763.1">
    <property type="nucleotide sequence ID" value="NZ_JXSL01000027.1"/>
</dbReference>
<comment type="caution">
    <text evidence="2">The sequence shown here is derived from an EMBL/GenBank/DDBJ whole genome shotgun (WGS) entry which is preliminary data.</text>
</comment>
<dbReference type="EMBL" id="JXSL01000027">
    <property type="protein sequence ID" value="KIL98658.1"/>
    <property type="molecule type" value="Genomic_DNA"/>
</dbReference>
<reference evidence="2 3" key="1">
    <citation type="submission" date="2015-01" db="EMBL/GenBank/DDBJ databases">
        <title>Genome Sequence of Magnetospirillum magnetotacticum Strain MS-1.</title>
        <authorList>
            <person name="Marinov G.K."/>
            <person name="Smalley M.D."/>
            <person name="DeSalvo G."/>
        </authorList>
    </citation>
    <scope>NUCLEOTIDE SEQUENCE [LARGE SCALE GENOMIC DNA]</scope>
    <source>
        <strain evidence="2 3">MS-1</strain>
    </source>
</reference>
<evidence type="ECO:0008006" key="4">
    <source>
        <dbReference type="Google" id="ProtNLM"/>
    </source>
</evidence>
<proteinExistence type="predicted"/>
<dbReference type="Proteomes" id="UP000031971">
    <property type="component" value="Unassembled WGS sequence"/>
</dbReference>
<dbReference type="PROSITE" id="PS51257">
    <property type="entry name" value="PROKAR_LIPOPROTEIN"/>
    <property type="match status" value="1"/>
</dbReference>
<evidence type="ECO:0000256" key="1">
    <source>
        <dbReference type="SAM" id="MobiDB-lite"/>
    </source>
</evidence>
<name>A0A0C2YU71_PARME</name>
<gene>
    <name evidence="2" type="ORF">CCC_02108</name>
</gene>
<evidence type="ECO:0000313" key="3">
    <source>
        <dbReference type="Proteomes" id="UP000031971"/>
    </source>
</evidence>
<dbReference type="STRING" id="272627.CCC_02108"/>
<keyword evidence="3" id="KW-1185">Reference proteome</keyword>